<name>A0A3N4RJV7_9ACTN</name>
<accession>A0A3N4RJV7</accession>
<feature type="region of interest" description="Disordered" evidence="1">
    <location>
        <begin position="152"/>
        <end position="210"/>
    </location>
</feature>
<feature type="compositionally biased region" description="Gly residues" evidence="1">
    <location>
        <begin position="200"/>
        <end position="210"/>
    </location>
</feature>
<evidence type="ECO:0000313" key="2">
    <source>
        <dbReference type="EMBL" id="RPE28667.1"/>
    </source>
</evidence>
<dbReference type="EMBL" id="RKQG01000002">
    <property type="protein sequence ID" value="RPE28667.1"/>
    <property type="molecule type" value="Genomic_DNA"/>
</dbReference>
<gene>
    <name evidence="2" type="ORF">EDD38_5806</name>
</gene>
<reference evidence="2 3" key="1">
    <citation type="submission" date="2018-11" db="EMBL/GenBank/DDBJ databases">
        <title>Sequencing the genomes of 1000 actinobacteria strains.</title>
        <authorList>
            <person name="Klenk H.-P."/>
        </authorList>
    </citation>
    <scope>NUCLEOTIDE SEQUENCE [LARGE SCALE GENOMIC DNA]</scope>
    <source>
        <strain evidence="2 3">DSM 44781</strain>
    </source>
</reference>
<dbReference type="Proteomes" id="UP000266906">
    <property type="component" value="Unassembled WGS sequence"/>
</dbReference>
<keyword evidence="3" id="KW-1185">Reference proteome</keyword>
<evidence type="ECO:0000313" key="3">
    <source>
        <dbReference type="Proteomes" id="UP000266906"/>
    </source>
</evidence>
<feature type="compositionally biased region" description="Low complexity" evidence="1">
    <location>
        <begin position="152"/>
        <end position="165"/>
    </location>
</feature>
<proteinExistence type="predicted"/>
<sequence>MAGETVQIDLDEVQAAAKTIAGLLDELNGPMNQLEAKVKQVQDKVYGSDLLGKSLIGETSGIGGLGTHQTQVLEGIREFLRNAAAVGANLQTMAARHQSVDEEHAADLRRLGTETGGTGATAVDAVAKTQPAVPLSAPLIPAVPASEGVPVSAEVPSVPAGQPVSAPAPAPAPAPGIGYHDPTAPDLDYNKPVPPPETHTGGGGGQRNYI</sequence>
<organism evidence="2 3">
    <name type="scientific">Kitasatospora cineracea</name>
    <dbReference type="NCBI Taxonomy" id="88074"/>
    <lineage>
        <taxon>Bacteria</taxon>
        <taxon>Bacillati</taxon>
        <taxon>Actinomycetota</taxon>
        <taxon>Actinomycetes</taxon>
        <taxon>Kitasatosporales</taxon>
        <taxon>Streptomycetaceae</taxon>
        <taxon>Kitasatospora</taxon>
    </lineage>
</organism>
<evidence type="ECO:0000256" key="1">
    <source>
        <dbReference type="SAM" id="MobiDB-lite"/>
    </source>
</evidence>
<dbReference type="RefSeq" id="WP_123820446.1">
    <property type="nucleotide sequence ID" value="NZ_RKQG01000002.1"/>
</dbReference>
<comment type="caution">
    <text evidence="2">The sequence shown here is derived from an EMBL/GenBank/DDBJ whole genome shotgun (WGS) entry which is preliminary data.</text>
</comment>
<protein>
    <submittedName>
        <fullName evidence="2">Uncharacterized protein</fullName>
    </submittedName>
</protein>
<dbReference type="AlphaFoldDB" id="A0A3N4RJV7"/>